<reference evidence="2" key="1">
    <citation type="submission" date="2021-02" db="EMBL/GenBank/DDBJ databases">
        <authorList>
            <person name="Nowell W R."/>
        </authorList>
    </citation>
    <scope>NUCLEOTIDE SEQUENCE</scope>
</reference>
<evidence type="ECO:0000313" key="4">
    <source>
        <dbReference type="Proteomes" id="UP000663829"/>
    </source>
</evidence>
<feature type="compositionally biased region" description="Polar residues" evidence="1">
    <location>
        <begin position="62"/>
        <end position="79"/>
    </location>
</feature>
<dbReference type="EMBL" id="CAJNOQ010000223">
    <property type="protein sequence ID" value="CAF0774502.1"/>
    <property type="molecule type" value="Genomic_DNA"/>
</dbReference>
<name>A0A813R1F3_9BILA</name>
<organism evidence="2 4">
    <name type="scientific">Didymodactylos carnosus</name>
    <dbReference type="NCBI Taxonomy" id="1234261"/>
    <lineage>
        <taxon>Eukaryota</taxon>
        <taxon>Metazoa</taxon>
        <taxon>Spiralia</taxon>
        <taxon>Gnathifera</taxon>
        <taxon>Rotifera</taxon>
        <taxon>Eurotatoria</taxon>
        <taxon>Bdelloidea</taxon>
        <taxon>Philodinida</taxon>
        <taxon>Philodinidae</taxon>
        <taxon>Didymodactylos</taxon>
    </lineage>
</organism>
<feature type="compositionally biased region" description="Polar residues" evidence="1">
    <location>
        <begin position="281"/>
        <end position="291"/>
    </location>
</feature>
<feature type="compositionally biased region" description="Basic and acidic residues" evidence="1">
    <location>
        <begin position="292"/>
        <end position="310"/>
    </location>
</feature>
<protein>
    <submittedName>
        <fullName evidence="2">Uncharacterized protein</fullName>
    </submittedName>
</protein>
<evidence type="ECO:0000313" key="2">
    <source>
        <dbReference type="EMBL" id="CAF0774502.1"/>
    </source>
</evidence>
<dbReference type="OrthoDB" id="10004835at2759"/>
<evidence type="ECO:0000313" key="3">
    <source>
        <dbReference type="EMBL" id="CAF3556963.1"/>
    </source>
</evidence>
<feature type="compositionally biased region" description="Polar residues" evidence="1">
    <location>
        <begin position="312"/>
        <end position="341"/>
    </location>
</feature>
<sequence length="366" mass="42095">MSTDKVFHQLERLVGSAKSKEDYLRFFSRPRVFSAQLIPNPDRHFEGSQTVGPARSSDNKSVRSTVQCRSTSTESSGRKNMNYDPAFSESLWQYYRFLLYKMSHPTTGLQKCHVSEPLSRPLRKSGIYCNPSLTHGQKLSLIEKCHVYDMTGTKLAHKNSYLQVLSSRFQAGLNDPRDFTKYNLYIRAGRPTVRTLNTGYLTNIKNRPQRTHRTTNSALEYLGIKTNERKFGSSQPRNDNLLMKKSKRISAEYMATEKQNPKYMRVTSSRSISVLPSSLSDHQQTSTTVSTKNDRTNLTLRERRHEHEKNSLPVSNGKNKIQIDNNDKQSTTSSSSVNGREQQYDYLLNRRTPYNSQKTESHDKDD</sequence>
<feature type="region of interest" description="Disordered" evidence="1">
    <location>
        <begin position="38"/>
        <end position="80"/>
    </location>
</feature>
<evidence type="ECO:0000256" key="1">
    <source>
        <dbReference type="SAM" id="MobiDB-lite"/>
    </source>
</evidence>
<gene>
    <name evidence="2" type="ORF">GPM918_LOCUS2116</name>
    <name evidence="3" type="ORF">SRO942_LOCUS2116</name>
</gene>
<dbReference type="EMBL" id="CAJOBC010000223">
    <property type="protein sequence ID" value="CAF3556963.1"/>
    <property type="molecule type" value="Genomic_DNA"/>
</dbReference>
<keyword evidence="4" id="KW-1185">Reference proteome</keyword>
<proteinExistence type="predicted"/>
<comment type="caution">
    <text evidence="2">The sequence shown here is derived from an EMBL/GenBank/DDBJ whole genome shotgun (WGS) entry which is preliminary data.</text>
</comment>
<dbReference type="Proteomes" id="UP000663829">
    <property type="component" value="Unassembled WGS sequence"/>
</dbReference>
<accession>A0A813R1F3</accession>
<dbReference type="Proteomes" id="UP000681722">
    <property type="component" value="Unassembled WGS sequence"/>
</dbReference>
<dbReference type="AlphaFoldDB" id="A0A813R1F3"/>
<feature type="region of interest" description="Disordered" evidence="1">
    <location>
        <begin position="274"/>
        <end position="366"/>
    </location>
</feature>